<keyword evidence="3" id="KW-0687">Ribonucleoprotein</keyword>
<dbReference type="CDD" id="cd05797">
    <property type="entry name" value="Ribosomal_L10"/>
    <property type="match status" value="1"/>
</dbReference>
<accession>A0A382F2W3</accession>
<proteinExistence type="inferred from homology"/>
<dbReference type="InterPro" id="IPR022973">
    <property type="entry name" value="Ribosomal_uL10_bac"/>
</dbReference>
<dbReference type="NCBIfam" id="NF000955">
    <property type="entry name" value="PRK00099.1-1"/>
    <property type="match status" value="1"/>
</dbReference>
<dbReference type="PROSITE" id="PS01109">
    <property type="entry name" value="RIBOSOMAL_L10"/>
    <property type="match status" value="1"/>
</dbReference>
<gene>
    <name evidence="4" type="ORF">METZ01_LOCUS209387</name>
</gene>
<dbReference type="GO" id="GO:0006412">
    <property type="term" value="P:translation"/>
    <property type="evidence" value="ECO:0007669"/>
    <property type="project" value="InterPro"/>
</dbReference>
<dbReference type="HAMAP" id="MF_00362">
    <property type="entry name" value="Ribosomal_uL10"/>
    <property type="match status" value="1"/>
</dbReference>
<name>A0A382F2W3_9ZZZZ</name>
<dbReference type="InterPro" id="IPR047865">
    <property type="entry name" value="Ribosomal_uL10_bac_type"/>
</dbReference>
<dbReference type="Pfam" id="PF00466">
    <property type="entry name" value="Ribosomal_L10"/>
    <property type="match status" value="1"/>
</dbReference>
<dbReference type="Gene3D" id="6.10.250.290">
    <property type="match status" value="1"/>
</dbReference>
<organism evidence="4">
    <name type="scientific">marine metagenome</name>
    <dbReference type="NCBI Taxonomy" id="408172"/>
    <lineage>
        <taxon>unclassified sequences</taxon>
        <taxon>metagenomes</taxon>
        <taxon>ecological metagenomes</taxon>
    </lineage>
</organism>
<dbReference type="AlphaFoldDB" id="A0A382F2W3"/>
<evidence type="ECO:0000256" key="1">
    <source>
        <dbReference type="ARBA" id="ARBA00008889"/>
    </source>
</evidence>
<evidence type="ECO:0000313" key="4">
    <source>
        <dbReference type="EMBL" id="SVB56533.1"/>
    </source>
</evidence>
<dbReference type="SUPFAM" id="SSF160369">
    <property type="entry name" value="Ribosomal protein L10-like"/>
    <property type="match status" value="1"/>
</dbReference>
<dbReference type="InterPro" id="IPR043141">
    <property type="entry name" value="Ribosomal_uL10-like_sf"/>
</dbReference>
<keyword evidence="2" id="KW-0689">Ribosomal protein</keyword>
<dbReference type="GO" id="GO:0003735">
    <property type="term" value="F:structural constituent of ribosome"/>
    <property type="evidence" value="ECO:0007669"/>
    <property type="project" value="InterPro"/>
</dbReference>
<dbReference type="InterPro" id="IPR001790">
    <property type="entry name" value="Ribosomal_uL10"/>
</dbReference>
<evidence type="ECO:0000256" key="3">
    <source>
        <dbReference type="ARBA" id="ARBA00023274"/>
    </source>
</evidence>
<protein>
    <recommendedName>
        <fullName evidence="5">50S ribosomal protein L10</fullName>
    </recommendedName>
</protein>
<dbReference type="EMBL" id="UINC01047357">
    <property type="protein sequence ID" value="SVB56533.1"/>
    <property type="molecule type" value="Genomic_DNA"/>
</dbReference>
<reference evidence="4" key="1">
    <citation type="submission" date="2018-05" db="EMBL/GenBank/DDBJ databases">
        <authorList>
            <person name="Lanie J.A."/>
            <person name="Ng W.-L."/>
            <person name="Kazmierczak K.M."/>
            <person name="Andrzejewski T.M."/>
            <person name="Davidsen T.M."/>
            <person name="Wayne K.J."/>
            <person name="Tettelin H."/>
            <person name="Glass J.I."/>
            <person name="Rusch D."/>
            <person name="Podicherti R."/>
            <person name="Tsui H.-C.T."/>
            <person name="Winkler M.E."/>
        </authorList>
    </citation>
    <scope>NUCLEOTIDE SEQUENCE</scope>
</reference>
<dbReference type="InterPro" id="IPR002363">
    <property type="entry name" value="Ribosomal_uL10_CS_bac"/>
</dbReference>
<dbReference type="PANTHER" id="PTHR11560">
    <property type="entry name" value="39S RIBOSOMAL PROTEIN L10, MITOCHONDRIAL"/>
    <property type="match status" value="1"/>
</dbReference>
<dbReference type="GO" id="GO:0015934">
    <property type="term" value="C:large ribosomal subunit"/>
    <property type="evidence" value="ECO:0007669"/>
    <property type="project" value="InterPro"/>
</dbReference>
<evidence type="ECO:0000256" key="2">
    <source>
        <dbReference type="ARBA" id="ARBA00022980"/>
    </source>
</evidence>
<evidence type="ECO:0008006" key="5">
    <source>
        <dbReference type="Google" id="ProtNLM"/>
    </source>
</evidence>
<sequence>MGVRNVAEKRIPKFEFFIRGEFFRVPTPAKEQSVAELNESFKKAKAAVLANYQGIDATAINTLRSHMRDRSLDFKVIKNKLARKAAKDTPFEILDSYFRGPISLVVSYDDSIAPAKALADYAKTGVKKSPEVICGLVEGKSLTPDEVKVLSELPPKVVLVAQMLGVFQGPTTNFVGVFNSLLRKLVGTLDAVREKKASG</sequence>
<comment type="similarity">
    <text evidence="1">Belongs to the universal ribosomal protein uL10 family.</text>
</comment>
<dbReference type="Gene3D" id="3.30.70.1730">
    <property type="match status" value="1"/>
</dbReference>